<protein>
    <recommendedName>
        <fullName evidence="7">Dystroglycan-type cadherin-like domain-containing protein</fullName>
    </recommendedName>
</protein>
<evidence type="ECO:0008006" key="7">
    <source>
        <dbReference type="Google" id="ProtNLM"/>
    </source>
</evidence>
<evidence type="ECO:0000256" key="1">
    <source>
        <dbReference type="SAM" id="MobiDB-lite"/>
    </source>
</evidence>
<dbReference type="EMBL" id="GEDC01015170">
    <property type="protein sequence ID" value="JAS22128.1"/>
    <property type="molecule type" value="Transcribed_RNA"/>
</dbReference>
<feature type="transmembrane region" description="Helical" evidence="2">
    <location>
        <begin position="304"/>
        <end position="324"/>
    </location>
</feature>
<dbReference type="InterPro" id="IPR013783">
    <property type="entry name" value="Ig-like_fold"/>
</dbReference>
<dbReference type="Pfam" id="PF20989">
    <property type="entry name" value="Sarcoglycan_2_C"/>
    <property type="match status" value="1"/>
</dbReference>
<dbReference type="SUPFAM" id="SSF49313">
    <property type="entry name" value="Cadherin-like"/>
    <property type="match status" value="1"/>
</dbReference>
<dbReference type="AlphaFoldDB" id="A0A1B6D8W6"/>
<dbReference type="Pfam" id="PF05510">
    <property type="entry name" value="Sarcoglycan_2"/>
    <property type="match status" value="1"/>
</dbReference>
<dbReference type="InterPro" id="IPR015919">
    <property type="entry name" value="Cadherin-like_sf"/>
</dbReference>
<proteinExistence type="predicted"/>
<keyword evidence="2" id="KW-1133">Transmembrane helix</keyword>
<feature type="compositionally biased region" description="Basic and acidic residues" evidence="1">
    <location>
        <begin position="382"/>
        <end position="400"/>
    </location>
</feature>
<keyword evidence="3" id="KW-0732">Signal</keyword>
<feature type="domain" description="Sarcoglycan alpha/epsilon N-terminal" evidence="4">
    <location>
        <begin position="35"/>
        <end position="124"/>
    </location>
</feature>
<feature type="chain" id="PRO_5008581181" description="Dystroglycan-type cadherin-like domain-containing protein" evidence="3">
    <location>
        <begin position="30"/>
        <end position="420"/>
    </location>
</feature>
<dbReference type="GO" id="GO:0016012">
    <property type="term" value="C:sarcoglycan complex"/>
    <property type="evidence" value="ECO:0007669"/>
    <property type="project" value="InterPro"/>
</dbReference>
<feature type="region of interest" description="Disordered" evidence="1">
    <location>
        <begin position="375"/>
        <end position="420"/>
    </location>
</feature>
<dbReference type="PANTHER" id="PTHR10132:SF14">
    <property type="entry name" value="SARCOGLYCAN ALPHA, ISOFORM C"/>
    <property type="match status" value="1"/>
</dbReference>
<name>A0A1B6D8W6_9HEMI</name>
<dbReference type="PANTHER" id="PTHR10132">
    <property type="entry name" value="ALPHA-/EPSILON-SARCOGLYCAN FAMILY MEMBER"/>
    <property type="match status" value="1"/>
</dbReference>
<evidence type="ECO:0000256" key="3">
    <source>
        <dbReference type="SAM" id="SignalP"/>
    </source>
</evidence>
<dbReference type="InterPro" id="IPR048346">
    <property type="entry name" value="Sarcoglycan_N"/>
</dbReference>
<keyword evidence="2" id="KW-0812">Transmembrane</keyword>
<gene>
    <name evidence="6" type="ORF">g.13320</name>
</gene>
<reference evidence="6" key="1">
    <citation type="submission" date="2015-12" db="EMBL/GenBank/DDBJ databases">
        <title>De novo transcriptome assembly of four potential Pierce s Disease insect vectors from Arizona vineyards.</title>
        <authorList>
            <person name="Tassone E.E."/>
        </authorList>
    </citation>
    <scope>NUCLEOTIDE SEQUENCE</scope>
</reference>
<evidence type="ECO:0000259" key="5">
    <source>
        <dbReference type="Pfam" id="PF20989"/>
    </source>
</evidence>
<evidence type="ECO:0000313" key="6">
    <source>
        <dbReference type="EMBL" id="JAS22128.1"/>
    </source>
</evidence>
<accession>A0A1B6D8W6</accession>
<feature type="domain" description="Sarcoglycan alpha/epsilon second" evidence="5">
    <location>
        <begin position="131"/>
        <end position="256"/>
    </location>
</feature>
<dbReference type="Gene3D" id="2.60.40.10">
    <property type="entry name" value="Immunoglobulins"/>
    <property type="match status" value="1"/>
</dbReference>
<dbReference type="InterPro" id="IPR008908">
    <property type="entry name" value="Sarcoglycan_alpha/epsilon"/>
</dbReference>
<organism evidence="6">
    <name type="scientific">Clastoptera arizonana</name>
    <name type="common">Arizona spittle bug</name>
    <dbReference type="NCBI Taxonomy" id="38151"/>
    <lineage>
        <taxon>Eukaryota</taxon>
        <taxon>Metazoa</taxon>
        <taxon>Ecdysozoa</taxon>
        <taxon>Arthropoda</taxon>
        <taxon>Hexapoda</taxon>
        <taxon>Insecta</taxon>
        <taxon>Pterygota</taxon>
        <taxon>Neoptera</taxon>
        <taxon>Paraneoptera</taxon>
        <taxon>Hemiptera</taxon>
        <taxon>Auchenorrhyncha</taxon>
        <taxon>Cercopoidea</taxon>
        <taxon>Clastopteridae</taxon>
        <taxon>Clastoptera</taxon>
    </lineage>
</organism>
<sequence length="420" mass="49097">MTSITEMYISSKKFPIFLLFLYGISVVCCEEIHTTKVFFMPIGPCFFNWNSSKDTFSPNQVQYTTSLVDSPDLPSWMYYSYSGENNTGFLYGVPPVHQKDFQVEVIGLNKKKFEARRKVVNMKVIEKEDKAKYEVQMKIDKLNVQDLFKYLRYNYLLNIFKHVLWKESADDLYVTFIASAVALGARLPLNPDEGEGVVIHLGSQAEFSIELKNLEKEIQPLRIKKYDTCPGFKAMSVERFFRHYNFSLDWCAFKMININSVNNSSEEVWIDSFIDSSLETNPWNPPQRDLIPTRDYTAELTITMITPCLAMIVLIILLSFILYFQHEGMHDEMSDEFFHSVFFICEDYWRSKRNQNTPDVLMVQYESIQRVSKTLRSMSSQRDNDKFLKSSPRLSDERSSRIRPNPPPYSSIRQNVHGDF</sequence>
<evidence type="ECO:0000256" key="2">
    <source>
        <dbReference type="SAM" id="Phobius"/>
    </source>
</evidence>
<dbReference type="InterPro" id="IPR048347">
    <property type="entry name" value="Sarcoglycan_C"/>
</dbReference>
<keyword evidence="2" id="KW-0472">Membrane</keyword>
<evidence type="ECO:0000259" key="4">
    <source>
        <dbReference type="Pfam" id="PF05510"/>
    </source>
</evidence>
<dbReference type="GO" id="GO:0005509">
    <property type="term" value="F:calcium ion binding"/>
    <property type="evidence" value="ECO:0007669"/>
    <property type="project" value="InterPro"/>
</dbReference>
<feature type="signal peptide" evidence="3">
    <location>
        <begin position="1"/>
        <end position="29"/>
    </location>
</feature>